<evidence type="ECO:0000259" key="1">
    <source>
        <dbReference type="Pfam" id="PF13860"/>
    </source>
</evidence>
<sequence>WPARGSRLDAGSYLSLSSVARSPYKGLPANLFGPQDGVSGGWSPWSAPLDFDEGAVEPDDTGGVPLSLPPLMRYVQFRVDFASTETSGVRLDYLEFDYARPLVGRGVLAEIFPATASALGQPLALQYVLRPTFETDATTGFNRIDIAVPATDTELDSFLLDGGRWQPLALTAPADPNLRSAWLDSVSVEDANTYTHAVYPGSQGTLTLGIKTATLTDADFPRGQDREIRIYLRTSLFTLLTRFQSWVWHDASTTIPQPTSAGNAANDLPSDGVAVVVAQSGGTVDTLTVTPNPFSPNGDGVNDDAAFDFSLMLFLEPARVELEFTTLAGTVVRRLEPVSRSVGRHELHWDGRDDGGRLVPPGLYIYRFTAFGDGDDETQMGVVAVAY</sequence>
<gene>
    <name evidence="2" type="ORF">METZ01_LOCUS278938</name>
</gene>
<organism evidence="2">
    <name type="scientific">marine metagenome</name>
    <dbReference type="NCBI Taxonomy" id="408172"/>
    <lineage>
        <taxon>unclassified sequences</taxon>
        <taxon>metagenomes</taxon>
        <taxon>ecological metagenomes</taxon>
    </lineage>
</organism>
<accession>A0A382KMI1</accession>
<feature type="non-terminal residue" evidence="2">
    <location>
        <position position="1"/>
    </location>
</feature>
<protein>
    <recommendedName>
        <fullName evidence="1">FlgD/Vpr Ig-like domain-containing protein</fullName>
    </recommendedName>
</protein>
<reference evidence="2" key="1">
    <citation type="submission" date="2018-05" db="EMBL/GenBank/DDBJ databases">
        <authorList>
            <person name="Lanie J.A."/>
            <person name="Ng W.-L."/>
            <person name="Kazmierczak K.M."/>
            <person name="Andrzejewski T.M."/>
            <person name="Davidsen T.M."/>
            <person name="Wayne K.J."/>
            <person name="Tettelin H."/>
            <person name="Glass J.I."/>
            <person name="Rusch D."/>
            <person name="Podicherti R."/>
            <person name="Tsui H.-C.T."/>
            <person name="Winkler M.E."/>
        </authorList>
    </citation>
    <scope>NUCLEOTIDE SEQUENCE</scope>
</reference>
<dbReference type="InterPro" id="IPR025965">
    <property type="entry name" value="FlgD/Vpr_Ig-like"/>
</dbReference>
<name>A0A382KMI1_9ZZZZ</name>
<proteinExistence type="predicted"/>
<feature type="domain" description="FlgD/Vpr Ig-like" evidence="1">
    <location>
        <begin position="318"/>
        <end position="369"/>
    </location>
</feature>
<dbReference type="Pfam" id="PF13860">
    <property type="entry name" value="FlgD_ig"/>
    <property type="match status" value="1"/>
</dbReference>
<dbReference type="AlphaFoldDB" id="A0A382KMI1"/>
<dbReference type="Gene3D" id="2.60.40.4070">
    <property type="match status" value="1"/>
</dbReference>
<evidence type="ECO:0000313" key="2">
    <source>
        <dbReference type="EMBL" id="SVC26084.1"/>
    </source>
</evidence>
<dbReference type="EMBL" id="UINC01081846">
    <property type="protein sequence ID" value="SVC26084.1"/>
    <property type="molecule type" value="Genomic_DNA"/>
</dbReference>